<name>A0A8J8JVB8_9BACT</name>
<protein>
    <submittedName>
        <fullName evidence="2">Uncharacterized protein</fullName>
    </submittedName>
</protein>
<dbReference type="AlphaFoldDB" id="A0A8J8JVB8"/>
<evidence type="ECO:0000313" key="2">
    <source>
        <dbReference type="EMBL" id="NNV57888.1"/>
    </source>
</evidence>
<sequence length="144" mass="16274">MQQQNFGNHARIVKGYHMITFIIILAVLILSIIHLVQVFGEDGWLYIGLIPVLTAIALILIAYYARVFALKAQDRAIRAEENLRHFLLTGKPLDTALQMSQIIALRFAADEEFVGLAQKAAKEQLKSTDIKKAIANWKSDHYRA</sequence>
<dbReference type="EMBL" id="WHPF01000020">
    <property type="protein sequence ID" value="NNV57888.1"/>
    <property type="molecule type" value="Genomic_DNA"/>
</dbReference>
<keyword evidence="3" id="KW-1185">Reference proteome</keyword>
<dbReference type="Proteomes" id="UP000598971">
    <property type="component" value="Unassembled WGS sequence"/>
</dbReference>
<feature type="transmembrane region" description="Helical" evidence="1">
    <location>
        <begin position="45"/>
        <end position="65"/>
    </location>
</feature>
<keyword evidence="1" id="KW-0812">Transmembrane</keyword>
<comment type="caution">
    <text evidence="2">The sequence shown here is derived from an EMBL/GenBank/DDBJ whole genome shotgun (WGS) entry which is preliminary data.</text>
</comment>
<dbReference type="InterPro" id="IPR045385">
    <property type="entry name" value="DUF6526"/>
</dbReference>
<dbReference type="RefSeq" id="WP_171609838.1">
    <property type="nucleotide sequence ID" value="NZ_WHPF01000020.1"/>
</dbReference>
<accession>A0A8J8JVB8</accession>
<keyword evidence="1" id="KW-0472">Membrane</keyword>
<evidence type="ECO:0000313" key="3">
    <source>
        <dbReference type="Proteomes" id="UP000598971"/>
    </source>
</evidence>
<dbReference type="Pfam" id="PF20136">
    <property type="entry name" value="DUF6526"/>
    <property type="match status" value="1"/>
</dbReference>
<proteinExistence type="predicted"/>
<evidence type="ECO:0000256" key="1">
    <source>
        <dbReference type="SAM" id="Phobius"/>
    </source>
</evidence>
<gene>
    <name evidence="2" type="ORF">GD597_20660</name>
</gene>
<organism evidence="2 3">
    <name type="scientific">Limnovirga soli</name>
    <dbReference type="NCBI Taxonomy" id="2656915"/>
    <lineage>
        <taxon>Bacteria</taxon>
        <taxon>Pseudomonadati</taxon>
        <taxon>Bacteroidota</taxon>
        <taxon>Chitinophagia</taxon>
        <taxon>Chitinophagales</taxon>
        <taxon>Chitinophagaceae</taxon>
        <taxon>Limnovirga</taxon>
    </lineage>
</organism>
<keyword evidence="1" id="KW-1133">Transmembrane helix</keyword>
<feature type="transmembrane region" description="Helical" evidence="1">
    <location>
        <begin position="21"/>
        <end position="39"/>
    </location>
</feature>
<reference evidence="2" key="1">
    <citation type="submission" date="2019-10" db="EMBL/GenBank/DDBJ databases">
        <title>Draft genome sequence of Panacibacter sp. KCS-6.</title>
        <authorList>
            <person name="Yim K.J."/>
        </authorList>
    </citation>
    <scope>NUCLEOTIDE SEQUENCE</scope>
    <source>
        <strain evidence="2">KCS-6</strain>
    </source>
</reference>